<protein>
    <submittedName>
        <fullName evidence="7">Glycosyl transferase family 2</fullName>
    </submittedName>
</protein>
<evidence type="ECO:0000313" key="8">
    <source>
        <dbReference type="Proteomes" id="UP000243525"/>
    </source>
</evidence>
<dbReference type="GO" id="GO:0005886">
    <property type="term" value="C:plasma membrane"/>
    <property type="evidence" value="ECO:0007669"/>
    <property type="project" value="UniProtKB-SubCell"/>
</dbReference>
<accession>A0A2T5BZZ3</accession>
<keyword evidence="2" id="KW-1003">Cell membrane</keyword>
<evidence type="ECO:0000256" key="4">
    <source>
        <dbReference type="ARBA" id="ARBA00022679"/>
    </source>
</evidence>
<keyword evidence="3" id="KW-0328">Glycosyltransferase</keyword>
<dbReference type="EMBL" id="QAAD01000012">
    <property type="protein sequence ID" value="PTN07879.1"/>
    <property type="molecule type" value="Genomic_DNA"/>
</dbReference>
<dbReference type="PANTHER" id="PTHR43646:SF2">
    <property type="entry name" value="GLYCOSYLTRANSFERASE 2-LIKE DOMAIN-CONTAINING PROTEIN"/>
    <property type="match status" value="1"/>
</dbReference>
<dbReference type="PANTHER" id="PTHR43646">
    <property type="entry name" value="GLYCOSYLTRANSFERASE"/>
    <property type="match status" value="1"/>
</dbReference>
<dbReference type="InterPro" id="IPR029044">
    <property type="entry name" value="Nucleotide-diphossugar_trans"/>
</dbReference>
<dbReference type="Proteomes" id="UP000243525">
    <property type="component" value="Unassembled WGS sequence"/>
</dbReference>
<feature type="domain" description="Glycosyltransferase 2-like" evidence="6">
    <location>
        <begin position="30"/>
        <end position="225"/>
    </location>
</feature>
<name>A0A2T5BZZ3_9BACT</name>
<keyword evidence="4 7" id="KW-0808">Transferase</keyword>
<sequence length="392" mass="44020">MSFADRYIERNINSAPFVTEAPRPQLRMVVVVPVYNEPELCRMLNSLEACNAPAGGVEVLLVINESEIAPAEAIAQNNKAQAEVAGWKQQHPACFFALHIIRPKAFRRKHAGVGMARKTGMDEAIRRFGALDRPDGILISLDADTLVAANYFTQLEKSFAENPRAVGATICFQHRIDELDNARQREGMHLYELYLHYYKQALAFTGFPHAIYTVGSAFAVRAEAYVKQGGMSKRQAGEDFYFLHKLTAMGPIVEINSTAVYPSARLSNRVPFGTGPSLQKWVDGDESLRHTYAFSAFADLHSFFQLIPGFWQKEFDARQLPPSVADFVLADGLPDIVAEIRRNSASAEAFEKRFFGYFNAFKILKFLNYAHLRHYAFQDLQQAVVQLQEALG</sequence>
<dbReference type="InterPro" id="IPR001173">
    <property type="entry name" value="Glyco_trans_2-like"/>
</dbReference>
<dbReference type="RefSeq" id="WP_107822862.1">
    <property type="nucleotide sequence ID" value="NZ_OY782574.1"/>
</dbReference>
<comment type="caution">
    <text evidence="7">The sequence shown here is derived from an EMBL/GenBank/DDBJ whole genome shotgun (WGS) entry which is preliminary data.</text>
</comment>
<comment type="subcellular location">
    <subcellularLocation>
        <location evidence="1">Cell membrane</location>
    </subcellularLocation>
</comment>
<evidence type="ECO:0000256" key="5">
    <source>
        <dbReference type="ARBA" id="ARBA00023136"/>
    </source>
</evidence>
<evidence type="ECO:0000256" key="1">
    <source>
        <dbReference type="ARBA" id="ARBA00004236"/>
    </source>
</evidence>
<gene>
    <name evidence="7" type="ORF">C8N47_11241</name>
</gene>
<keyword evidence="5" id="KW-0472">Membrane</keyword>
<dbReference type="OrthoDB" id="5391853at2"/>
<evidence type="ECO:0000259" key="6">
    <source>
        <dbReference type="Pfam" id="PF00535"/>
    </source>
</evidence>
<organism evidence="7 8">
    <name type="scientific">Mangrovibacterium marinum</name>
    <dbReference type="NCBI Taxonomy" id="1639118"/>
    <lineage>
        <taxon>Bacteria</taxon>
        <taxon>Pseudomonadati</taxon>
        <taxon>Bacteroidota</taxon>
        <taxon>Bacteroidia</taxon>
        <taxon>Marinilabiliales</taxon>
        <taxon>Prolixibacteraceae</taxon>
        <taxon>Mangrovibacterium</taxon>
    </lineage>
</organism>
<proteinExistence type="predicted"/>
<dbReference type="SUPFAM" id="SSF53448">
    <property type="entry name" value="Nucleotide-diphospho-sugar transferases"/>
    <property type="match status" value="1"/>
</dbReference>
<dbReference type="GO" id="GO:0016757">
    <property type="term" value="F:glycosyltransferase activity"/>
    <property type="evidence" value="ECO:0007669"/>
    <property type="project" value="UniProtKB-KW"/>
</dbReference>
<dbReference type="Pfam" id="PF00535">
    <property type="entry name" value="Glycos_transf_2"/>
    <property type="match status" value="1"/>
</dbReference>
<keyword evidence="8" id="KW-1185">Reference proteome</keyword>
<reference evidence="7 8" key="1">
    <citation type="submission" date="2018-04" db="EMBL/GenBank/DDBJ databases">
        <title>Genomic Encyclopedia of Archaeal and Bacterial Type Strains, Phase II (KMG-II): from individual species to whole genera.</title>
        <authorList>
            <person name="Goeker M."/>
        </authorList>
    </citation>
    <scope>NUCLEOTIDE SEQUENCE [LARGE SCALE GENOMIC DNA]</scope>
    <source>
        <strain evidence="7 8">DSM 28823</strain>
    </source>
</reference>
<evidence type="ECO:0000256" key="2">
    <source>
        <dbReference type="ARBA" id="ARBA00022475"/>
    </source>
</evidence>
<evidence type="ECO:0000313" key="7">
    <source>
        <dbReference type="EMBL" id="PTN07879.1"/>
    </source>
</evidence>
<dbReference type="Gene3D" id="3.90.550.10">
    <property type="entry name" value="Spore Coat Polysaccharide Biosynthesis Protein SpsA, Chain A"/>
    <property type="match status" value="1"/>
</dbReference>
<dbReference type="AlphaFoldDB" id="A0A2T5BZZ3"/>
<evidence type="ECO:0000256" key="3">
    <source>
        <dbReference type="ARBA" id="ARBA00022676"/>
    </source>
</evidence>